<dbReference type="SMART" id="SM00829">
    <property type="entry name" value="PKS_ER"/>
    <property type="match status" value="1"/>
</dbReference>
<dbReference type="Proteomes" id="UP000068382">
    <property type="component" value="Unassembled WGS sequence"/>
</dbReference>
<dbReference type="AlphaFoldDB" id="A0A132C1R5"/>
<keyword evidence="5" id="KW-1185">Reference proteome</keyword>
<dbReference type="Pfam" id="PF00107">
    <property type="entry name" value="ADH_zinc_N"/>
    <property type="match status" value="1"/>
</dbReference>
<name>A0A132C1R5_9RHOB</name>
<organism evidence="4 5">
    <name type="scientific">Tritonibacter horizontis</name>
    <dbReference type="NCBI Taxonomy" id="1768241"/>
    <lineage>
        <taxon>Bacteria</taxon>
        <taxon>Pseudomonadati</taxon>
        <taxon>Pseudomonadota</taxon>
        <taxon>Alphaproteobacteria</taxon>
        <taxon>Rhodobacterales</taxon>
        <taxon>Paracoccaceae</taxon>
        <taxon>Tritonibacter</taxon>
    </lineage>
</organism>
<gene>
    <name evidence="4" type="primary">qorA_1</name>
    <name evidence="4" type="ORF">TRIHO_04350</name>
</gene>
<dbReference type="Gene3D" id="3.40.50.720">
    <property type="entry name" value="NAD(P)-binding Rossmann-like Domain"/>
    <property type="match status" value="1"/>
</dbReference>
<evidence type="ECO:0000259" key="3">
    <source>
        <dbReference type="SMART" id="SM00829"/>
    </source>
</evidence>
<dbReference type="CDD" id="cd05286">
    <property type="entry name" value="QOR2"/>
    <property type="match status" value="1"/>
</dbReference>
<dbReference type="RefSeq" id="WP_232367684.1">
    <property type="nucleotide sequence ID" value="NZ_LPUY01000012.1"/>
</dbReference>
<protein>
    <submittedName>
        <fullName evidence="4">Quinone oxidoreductase 1</fullName>
        <ecNumber evidence="4">1.6.5.5</ecNumber>
    </submittedName>
</protein>
<dbReference type="GO" id="GO:0003960">
    <property type="term" value="F:quinone reductase (NADPH) activity"/>
    <property type="evidence" value="ECO:0007669"/>
    <property type="project" value="UniProtKB-EC"/>
</dbReference>
<dbReference type="InterPro" id="IPR011032">
    <property type="entry name" value="GroES-like_sf"/>
</dbReference>
<dbReference type="InterPro" id="IPR013154">
    <property type="entry name" value="ADH-like_N"/>
</dbReference>
<dbReference type="PATRIC" id="fig|1768241.3.peg.441"/>
<dbReference type="InterPro" id="IPR020843">
    <property type="entry name" value="ER"/>
</dbReference>
<dbReference type="EMBL" id="LPUY01000012">
    <property type="protein sequence ID" value="KUP94509.1"/>
    <property type="molecule type" value="Genomic_DNA"/>
</dbReference>
<dbReference type="Pfam" id="PF08240">
    <property type="entry name" value="ADH_N"/>
    <property type="match status" value="1"/>
</dbReference>
<evidence type="ECO:0000313" key="5">
    <source>
        <dbReference type="Proteomes" id="UP000068382"/>
    </source>
</evidence>
<feature type="domain" description="Enoyl reductase (ER)" evidence="3">
    <location>
        <begin position="19"/>
        <end position="329"/>
    </location>
</feature>
<dbReference type="EC" id="1.6.5.5" evidence="4"/>
<comment type="caution">
    <text evidence="4">The sequence shown here is derived from an EMBL/GenBank/DDBJ whole genome shotgun (WGS) entry which is preliminary data.</text>
</comment>
<dbReference type="InterPro" id="IPR036291">
    <property type="entry name" value="NAD(P)-bd_dom_sf"/>
</dbReference>
<accession>A0A132C1R5</accession>
<dbReference type="PANTHER" id="PTHR48106">
    <property type="entry name" value="QUINONE OXIDOREDUCTASE PIG3-RELATED"/>
    <property type="match status" value="1"/>
</dbReference>
<dbReference type="GO" id="GO:0035925">
    <property type="term" value="F:mRNA 3'-UTR AU-rich region binding"/>
    <property type="evidence" value="ECO:0007669"/>
    <property type="project" value="TreeGrafter"/>
</dbReference>
<evidence type="ECO:0000313" key="4">
    <source>
        <dbReference type="EMBL" id="KUP94509.1"/>
    </source>
</evidence>
<evidence type="ECO:0000256" key="1">
    <source>
        <dbReference type="ARBA" id="ARBA00022857"/>
    </source>
</evidence>
<dbReference type="InterPro" id="IPR047618">
    <property type="entry name" value="QOR-like"/>
</dbReference>
<dbReference type="SUPFAM" id="SSF50129">
    <property type="entry name" value="GroES-like"/>
    <property type="match status" value="1"/>
</dbReference>
<dbReference type="SUPFAM" id="SSF51735">
    <property type="entry name" value="NAD(P)-binding Rossmann-fold domains"/>
    <property type="match status" value="1"/>
</dbReference>
<evidence type="ECO:0000256" key="2">
    <source>
        <dbReference type="ARBA" id="ARBA00023002"/>
    </source>
</evidence>
<dbReference type="GO" id="GO:0005829">
    <property type="term" value="C:cytosol"/>
    <property type="evidence" value="ECO:0007669"/>
    <property type="project" value="TreeGrafter"/>
</dbReference>
<dbReference type="PANTHER" id="PTHR48106:SF13">
    <property type="entry name" value="QUINONE OXIDOREDUCTASE-RELATED"/>
    <property type="match status" value="1"/>
</dbReference>
<sequence>MTVTEHTDETMRVTLHAQGKAEVMQLGRAPLPAPGPGELQIVQDAIGLNYMDVYQRSGAYELTLPSPLGLEGAGRVIALGAGVTEFTIGDRVAYGPVLGAYAKCRNLPAARAVRLPDAIDARTAAAVLMKGTTVHYLLTRTYKVQPGDDVLFWAASGGVGQLAGQWGHALGARMIGVTAGAENCARLRDVGYAHAIDRTTEDVVARVREITDGRGVQVVYDSVGRASFEASLRSLGRYGMFVSFGATTGEAPAVTPSQLQHNGSLYFTRPTLADYIAERADLVAAADAVFGMVACGAVSVNIDQVYALSDVVQAHRDLEAGRNTGSSLLLPGGTA</sequence>
<keyword evidence="1" id="KW-0521">NADP</keyword>
<dbReference type="InterPro" id="IPR013149">
    <property type="entry name" value="ADH-like_C"/>
</dbReference>
<keyword evidence="2 4" id="KW-0560">Oxidoreductase</keyword>
<dbReference type="GO" id="GO:0070402">
    <property type="term" value="F:NADPH binding"/>
    <property type="evidence" value="ECO:0007669"/>
    <property type="project" value="TreeGrafter"/>
</dbReference>
<proteinExistence type="predicted"/>
<reference evidence="4 5" key="1">
    <citation type="submission" date="2015-12" db="EMBL/GenBank/DDBJ databases">
        <title>Genome sequence of the marine Rhodobacteraceae strain O3.65, Candidatus Tritonibacter horizontis.</title>
        <authorList>
            <person name="Poehlein A."/>
            <person name="Giebel H.A."/>
            <person name="Voget S."/>
            <person name="Brinkhoff T."/>
        </authorList>
    </citation>
    <scope>NUCLEOTIDE SEQUENCE [LARGE SCALE GENOMIC DNA]</scope>
    <source>
        <strain evidence="4 5">O3.65</strain>
    </source>
</reference>
<dbReference type="Gene3D" id="3.90.180.10">
    <property type="entry name" value="Medium-chain alcohol dehydrogenases, catalytic domain"/>
    <property type="match status" value="1"/>
</dbReference>